<dbReference type="GO" id="GO:0022857">
    <property type="term" value="F:transmembrane transporter activity"/>
    <property type="evidence" value="ECO:0007669"/>
    <property type="project" value="InterPro"/>
</dbReference>
<reference evidence="9 12" key="2">
    <citation type="submission" date="2018-11" db="EMBL/GenBank/DDBJ databases">
        <title>Genome sequencing and analysis.</title>
        <authorList>
            <person name="Huang Y.-T."/>
        </authorList>
    </citation>
    <scope>NUCLEOTIDE SEQUENCE [LARGE SCALE GENOMIC DNA]</scope>
    <source>
        <strain evidence="9 12">SHIN</strain>
    </source>
</reference>
<name>A0A256G8A9_9HYPH</name>
<feature type="transmembrane region" description="Helical" evidence="8">
    <location>
        <begin position="325"/>
        <end position="343"/>
    </location>
</feature>
<dbReference type="Pfam" id="PF01032">
    <property type="entry name" value="FecCD"/>
    <property type="match status" value="1"/>
</dbReference>
<feature type="transmembrane region" description="Helical" evidence="8">
    <location>
        <begin position="208"/>
        <end position="230"/>
    </location>
</feature>
<protein>
    <submittedName>
        <fullName evidence="10">FecCD transport family protein</fullName>
    </submittedName>
    <submittedName>
        <fullName evidence="9">Iron ABC transporter permease</fullName>
    </submittedName>
</protein>
<keyword evidence="5 8" id="KW-0812">Transmembrane</keyword>
<evidence type="ECO:0000313" key="9">
    <source>
        <dbReference type="EMBL" id="NNV20361.1"/>
    </source>
</evidence>
<sequence>MIAGLFQQKRICGFSRVSERQRRFWGLIAGLVVLLLAVFASLVLGSRSISLADTVQALWMPDLQSNEHLIIRELRVPRTIIAIMVGLALGVAGAVMQAVTRNPLAEPGLLGINAGAAVAVILGIVAFNLTSVSQYVWFAFAGAGLAGVAVFFLGQERRAGTNPVRLVLAGAGISVVLASVAGILIINAPTSVLDQFRHWSAGSVEGRGYDVIAVLVVSIAAGLIAAFSIAGRLNALALGKELAAALGVDVYRTWFLSCLSVMLLAGAATAGAGPIGFVGLVAPHLARIVVGPNYRWILPYSALFAAILLLGADIIGRVIAAPSEVAAGIVSMLLGGPFFIFVVRRFRLSKL</sequence>
<dbReference type="EMBL" id="PKQI01000001">
    <property type="protein sequence ID" value="NNV20361.1"/>
    <property type="molecule type" value="Genomic_DNA"/>
</dbReference>
<dbReference type="SUPFAM" id="SSF81345">
    <property type="entry name" value="ABC transporter involved in vitamin B12 uptake, BtuC"/>
    <property type="match status" value="1"/>
</dbReference>
<evidence type="ECO:0000256" key="4">
    <source>
        <dbReference type="ARBA" id="ARBA00022475"/>
    </source>
</evidence>
<dbReference type="PANTHER" id="PTHR30472">
    <property type="entry name" value="FERRIC ENTEROBACTIN TRANSPORT SYSTEM PERMEASE PROTEIN"/>
    <property type="match status" value="1"/>
</dbReference>
<feature type="transmembrane region" description="Helical" evidence="8">
    <location>
        <begin position="108"/>
        <end position="129"/>
    </location>
</feature>
<dbReference type="Proteomes" id="UP000526233">
    <property type="component" value="Unassembled WGS sequence"/>
</dbReference>
<dbReference type="PANTHER" id="PTHR30472:SF1">
    <property type="entry name" value="FE(3+) DICITRATE TRANSPORT SYSTEM PERMEASE PROTEIN FECC-RELATED"/>
    <property type="match status" value="1"/>
</dbReference>
<feature type="transmembrane region" description="Helical" evidence="8">
    <location>
        <begin position="166"/>
        <end position="188"/>
    </location>
</feature>
<comment type="caution">
    <text evidence="10">The sequence shown here is derived from an EMBL/GenBank/DDBJ whole genome shotgun (WGS) entry which is preliminary data.</text>
</comment>
<comment type="subcellular location">
    <subcellularLocation>
        <location evidence="1">Cell membrane</location>
        <topology evidence="1">Multi-pass membrane protein</topology>
    </subcellularLocation>
</comment>
<evidence type="ECO:0000256" key="8">
    <source>
        <dbReference type="SAM" id="Phobius"/>
    </source>
</evidence>
<keyword evidence="4" id="KW-1003">Cell membrane</keyword>
<dbReference type="InterPro" id="IPR037294">
    <property type="entry name" value="ABC_BtuC-like"/>
</dbReference>
<feature type="transmembrane region" description="Helical" evidence="8">
    <location>
        <begin position="135"/>
        <end position="154"/>
    </location>
</feature>
<proteinExistence type="inferred from homology"/>
<dbReference type="CDD" id="cd06550">
    <property type="entry name" value="TM_ABC_iron-siderophores_like"/>
    <property type="match status" value="1"/>
</dbReference>
<dbReference type="GO" id="GO:0005886">
    <property type="term" value="C:plasma membrane"/>
    <property type="evidence" value="ECO:0007669"/>
    <property type="project" value="UniProtKB-SubCell"/>
</dbReference>
<dbReference type="FunFam" id="1.10.3470.10:FF:000001">
    <property type="entry name" value="Vitamin B12 ABC transporter permease BtuC"/>
    <property type="match status" value="1"/>
</dbReference>
<evidence type="ECO:0000256" key="2">
    <source>
        <dbReference type="ARBA" id="ARBA00007935"/>
    </source>
</evidence>
<feature type="transmembrane region" description="Helical" evidence="8">
    <location>
        <begin position="76"/>
        <end position="96"/>
    </location>
</feature>
<dbReference type="EMBL" id="NNRM01000041">
    <property type="protein sequence ID" value="OYR23186.1"/>
    <property type="molecule type" value="Genomic_DNA"/>
</dbReference>
<dbReference type="Gene3D" id="1.10.3470.10">
    <property type="entry name" value="ABC transporter involved in vitamin B12 uptake, BtuC"/>
    <property type="match status" value="1"/>
</dbReference>
<dbReference type="GO" id="GO:0033214">
    <property type="term" value="P:siderophore-iron import into cell"/>
    <property type="evidence" value="ECO:0007669"/>
    <property type="project" value="TreeGrafter"/>
</dbReference>
<keyword evidence="7 8" id="KW-0472">Membrane</keyword>
<gene>
    <name evidence="10" type="ORF">CEV34_3932</name>
    <name evidence="9" type="ORF">EHE22_07985</name>
</gene>
<keyword evidence="11" id="KW-1185">Reference proteome</keyword>
<organism evidence="10 11">
    <name type="scientific">Brucella pseudogrignonensis</name>
    <dbReference type="NCBI Taxonomy" id="419475"/>
    <lineage>
        <taxon>Bacteria</taxon>
        <taxon>Pseudomonadati</taxon>
        <taxon>Pseudomonadota</taxon>
        <taxon>Alphaproteobacteria</taxon>
        <taxon>Hyphomicrobiales</taxon>
        <taxon>Brucellaceae</taxon>
        <taxon>Brucella/Ochrobactrum group</taxon>
        <taxon>Brucella</taxon>
    </lineage>
</organism>
<reference evidence="10 11" key="1">
    <citation type="submission" date="2017-07" db="EMBL/GenBank/DDBJ databases">
        <title>Phylogenetic study on the rhizospheric bacterium Ochrobactrum sp. A44.</title>
        <authorList>
            <person name="Krzyzanowska D.M."/>
            <person name="Ossowicki A."/>
            <person name="Rajewska M."/>
            <person name="Maciag T."/>
            <person name="Kaczynski Z."/>
            <person name="Czerwicka M."/>
            <person name="Jafra S."/>
        </authorList>
    </citation>
    <scope>NUCLEOTIDE SEQUENCE [LARGE SCALE GENOMIC DNA]</scope>
    <source>
        <strain evidence="10 11">CCUG 30717</strain>
    </source>
</reference>
<evidence type="ECO:0000256" key="7">
    <source>
        <dbReference type="ARBA" id="ARBA00023136"/>
    </source>
</evidence>
<evidence type="ECO:0000313" key="10">
    <source>
        <dbReference type="EMBL" id="OYR23186.1"/>
    </source>
</evidence>
<evidence type="ECO:0000256" key="3">
    <source>
        <dbReference type="ARBA" id="ARBA00022448"/>
    </source>
</evidence>
<evidence type="ECO:0000256" key="6">
    <source>
        <dbReference type="ARBA" id="ARBA00022989"/>
    </source>
</evidence>
<evidence type="ECO:0000256" key="5">
    <source>
        <dbReference type="ARBA" id="ARBA00022692"/>
    </source>
</evidence>
<comment type="similarity">
    <text evidence="2">Belongs to the binding-protein-dependent transport system permease family. FecCD subfamily.</text>
</comment>
<evidence type="ECO:0000256" key="1">
    <source>
        <dbReference type="ARBA" id="ARBA00004651"/>
    </source>
</evidence>
<dbReference type="Proteomes" id="UP000216188">
    <property type="component" value="Unassembled WGS sequence"/>
</dbReference>
<accession>A0A256G8A9</accession>
<feature type="transmembrane region" description="Helical" evidence="8">
    <location>
        <begin position="297"/>
        <end position="319"/>
    </location>
</feature>
<keyword evidence="3" id="KW-0813">Transport</keyword>
<dbReference type="STRING" id="419475.A8A54_10395"/>
<dbReference type="InterPro" id="IPR000522">
    <property type="entry name" value="ABC_transptr_permease_BtuC"/>
</dbReference>
<evidence type="ECO:0000313" key="12">
    <source>
        <dbReference type="Proteomes" id="UP000526233"/>
    </source>
</evidence>
<evidence type="ECO:0000313" key="11">
    <source>
        <dbReference type="Proteomes" id="UP000216188"/>
    </source>
</evidence>
<dbReference type="AlphaFoldDB" id="A0A256G8A9"/>
<keyword evidence="6 8" id="KW-1133">Transmembrane helix</keyword>